<gene>
    <name evidence="1" type="ORF">ACJIZ3_011315</name>
</gene>
<comment type="caution">
    <text evidence="1">The sequence shown here is derived from an EMBL/GenBank/DDBJ whole genome shotgun (WGS) entry which is preliminary data.</text>
</comment>
<evidence type="ECO:0000313" key="2">
    <source>
        <dbReference type="Proteomes" id="UP001634393"/>
    </source>
</evidence>
<organism evidence="1 2">
    <name type="scientific">Penstemon smallii</name>
    <dbReference type="NCBI Taxonomy" id="265156"/>
    <lineage>
        <taxon>Eukaryota</taxon>
        <taxon>Viridiplantae</taxon>
        <taxon>Streptophyta</taxon>
        <taxon>Embryophyta</taxon>
        <taxon>Tracheophyta</taxon>
        <taxon>Spermatophyta</taxon>
        <taxon>Magnoliopsida</taxon>
        <taxon>eudicotyledons</taxon>
        <taxon>Gunneridae</taxon>
        <taxon>Pentapetalae</taxon>
        <taxon>asterids</taxon>
        <taxon>lamiids</taxon>
        <taxon>Lamiales</taxon>
        <taxon>Plantaginaceae</taxon>
        <taxon>Cheloneae</taxon>
        <taxon>Penstemon</taxon>
    </lineage>
</organism>
<name>A0ABD3ULZ3_9LAMI</name>
<reference evidence="1 2" key="1">
    <citation type="submission" date="2024-12" db="EMBL/GenBank/DDBJ databases">
        <title>The unique morphological basis and parallel evolutionary history of personate flowers in Penstemon.</title>
        <authorList>
            <person name="Depatie T.H."/>
            <person name="Wessinger C.A."/>
        </authorList>
    </citation>
    <scope>NUCLEOTIDE SEQUENCE [LARGE SCALE GENOMIC DNA]</scope>
    <source>
        <strain evidence="1">WTNN_2</strain>
        <tissue evidence="1">Leaf</tissue>
    </source>
</reference>
<evidence type="ECO:0000313" key="1">
    <source>
        <dbReference type="EMBL" id="KAL3849433.1"/>
    </source>
</evidence>
<dbReference type="Proteomes" id="UP001634393">
    <property type="component" value="Unassembled WGS sequence"/>
</dbReference>
<dbReference type="AlphaFoldDB" id="A0ABD3ULZ3"/>
<protein>
    <submittedName>
        <fullName evidence="1">Uncharacterized protein</fullName>
    </submittedName>
</protein>
<sequence length="240" mass="25084">MAITMATGTATTMGTGTATTTTGMGMAITMATGTATTMGTEMATTTTGTGTAITMGMGTGTAAIMGTGMATTMGMGTGMAITMVTATEMAMGTETEMEMEMEMVMAAEIAVVKPMATKRRGLSMMLLQQIILHCQKFQSPGRNGFSAKLGESATTRPSHVLLNALKGSPKIIKRKKDALWTAVACVKYLASGEGPNAMDMVLYVTIQGSWAVMALCSTSMELKEVVSPLCRMRISKSMRT</sequence>
<keyword evidence="2" id="KW-1185">Reference proteome</keyword>
<accession>A0ABD3ULZ3</accession>
<proteinExistence type="predicted"/>
<dbReference type="EMBL" id="JBJXBP010000001">
    <property type="protein sequence ID" value="KAL3849433.1"/>
    <property type="molecule type" value="Genomic_DNA"/>
</dbReference>